<dbReference type="Proteomes" id="UP001301769">
    <property type="component" value="Unassembled WGS sequence"/>
</dbReference>
<dbReference type="PANTHER" id="PTHR14021:SF15">
    <property type="entry name" value="IRON-SULFUR CLUSTER CO-CHAPERONE PROTEIN HSCB"/>
    <property type="match status" value="1"/>
</dbReference>
<evidence type="ECO:0000313" key="6">
    <source>
        <dbReference type="EMBL" id="KAK4211076.1"/>
    </source>
</evidence>
<evidence type="ECO:0000313" key="7">
    <source>
        <dbReference type="Proteomes" id="UP001301769"/>
    </source>
</evidence>
<keyword evidence="7" id="KW-1185">Reference proteome</keyword>
<gene>
    <name evidence="6" type="ORF">QBC37DRAFT_21178</name>
</gene>
<dbReference type="InterPro" id="IPR009073">
    <property type="entry name" value="HscB_oligo_C"/>
</dbReference>
<dbReference type="Gene3D" id="1.20.1280.20">
    <property type="entry name" value="HscB, C-terminal domain"/>
    <property type="match status" value="1"/>
</dbReference>
<comment type="similarity">
    <text evidence="1">Belongs to the HscB family.</text>
</comment>
<evidence type="ECO:0000256" key="2">
    <source>
        <dbReference type="ARBA" id="ARBA00023186"/>
    </source>
</evidence>
<dbReference type="SUPFAM" id="SSF47144">
    <property type="entry name" value="HSC20 (HSCB), C-terminal oligomerisation domain"/>
    <property type="match status" value="1"/>
</dbReference>
<proteinExistence type="inferred from homology"/>
<feature type="domain" description="Co-chaperone HscB C-terminal oligomerisation" evidence="5">
    <location>
        <begin position="203"/>
        <end position="273"/>
    </location>
</feature>
<dbReference type="GO" id="GO:0005739">
    <property type="term" value="C:mitochondrion"/>
    <property type="evidence" value="ECO:0007669"/>
    <property type="project" value="TreeGrafter"/>
</dbReference>
<dbReference type="AlphaFoldDB" id="A0AAN6Y2M9"/>
<dbReference type="Pfam" id="PF07743">
    <property type="entry name" value="HSCB_C"/>
    <property type="match status" value="1"/>
</dbReference>
<reference evidence="6" key="2">
    <citation type="submission" date="2023-05" db="EMBL/GenBank/DDBJ databases">
        <authorList>
            <consortium name="Lawrence Berkeley National Laboratory"/>
            <person name="Steindorff A."/>
            <person name="Hensen N."/>
            <person name="Bonometti L."/>
            <person name="Westerberg I."/>
            <person name="Brannstrom I.O."/>
            <person name="Guillou S."/>
            <person name="Cros-Aarteil S."/>
            <person name="Calhoun S."/>
            <person name="Haridas S."/>
            <person name="Kuo A."/>
            <person name="Mondo S."/>
            <person name="Pangilinan J."/>
            <person name="Riley R."/>
            <person name="Labutti K."/>
            <person name="Andreopoulos B."/>
            <person name="Lipzen A."/>
            <person name="Chen C."/>
            <person name="Yanf M."/>
            <person name="Daum C."/>
            <person name="Ng V."/>
            <person name="Clum A."/>
            <person name="Ohm R."/>
            <person name="Martin F."/>
            <person name="Silar P."/>
            <person name="Natvig D."/>
            <person name="Lalanne C."/>
            <person name="Gautier V."/>
            <person name="Ament-Velasquez S.L."/>
            <person name="Kruys A."/>
            <person name="Hutchinson M.I."/>
            <person name="Powell A.J."/>
            <person name="Barry K."/>
            <person name="Miller A.N."/>
            <person name="Grigoriev I.V."/>
            <person name="Debuchy R."/>
            <person name="Gladieux P."/>
            <person name="Thoren M.H."/>
            <person name="Johannesson H."/>
        </authorList>
    </citation>
    <scope>NUCLEOTIDE SEQUENCE</scope>
    <source>
        <strain evidence="6">PSN293</strain>
    </source>
</reference>
<organism evidence="6 7">
    <name type="scientific">Rhypophila decipiens</name>
    <dbReference type="NCBI Taxonomy" id="261697"/>
    <lineage>
        <taxon>Eukaryota</taxon>
        <taxon>Fungi</taxon>
        <taxon>Dikarya</taxon>
        <taxon>Ascomycota</taxon>
        <taxon>Pezizomycotina</taxon>
        <taxon>Sordariomycetes</taxon>
        <taxon>Sordariomycetidae</taxon>
        <taxon>Sordariales</taxon>
        <taxon>Naviculisporaceae</taxon>
        <taxon>Rhypophila</taxon>
    </lineage>
</organism>
<keyword evidence="2" id="KW-0143">Chaperone</keyword>
<dbReference type="GO" id="GO:0001671">
    <property type="term" value="F:ATPase activator activity"/>
    <property type="evidence" value="ECO:0007669"/>
    <property type="project" value="InterPro"/>
</dbReference>
<evidence type="ECO:0000256" key="3">
    <source>
        <dbReference type="SAM" id="Coils"/>
    </source>
</evidence>
<evidence type="ECO:0000259" key="5">
    <source>
        <dbReference type="Pfam" id="PF07743"/>
    </source>
</evidence>
<dbReference type="GO" id="GO:0051259">
    <property type="term" value="P:protein complex oligomerization"/>
    <property type="evidence" value="ECO:0007669"/>
    <property type="project" value="InterPro"/>
</dbReference>
<keyword evidence="3" id="KW-0175">Coiled coil</keyword>
<dbReference type="InterPro" id="IPR036869">
    <property type="entry name" value="J_dom_sf"/>
</dbReference>
<feature type="region of interest" description="Disordered" evidence="4">
    <location>
        <begin position="44"/>
        <end position="96"/>
    </location>
</feature>
<accession>A0AAN6Y2M9</accession>
<name>A0AAN6Y2M9_9PEZI</name>
<protein>
    <submittedName>
        <fullName evidence="6">HSCB C-terminal oligomerization domain-containing protein</fullName>
    </submittedName>
</protein>
<sequence length="286" mass="31407">MRPSMISRSGRAASQLCTACRNEAIRTSSKNFPAPASFALALKATRPTSTQQQPQSKAISRRWITTWRSTSSSSSAATAAESSSNQTPKQNKTPPYYALFPQTLPDGAPPNGPFKIDLRSLKREFLRLQAASHPDFHHSGGSSQSEAELAARRNAEKASAIINAAYKTLSSPLLRAQYLLSELYGINLADDESGSQSGGGATDPELLMTVLEAREVIEEAEREEDLEELRGVNEGRIEEAEERISEALKAGDIDAAREETVRLRYWVNIRDGIQNWEKGRGVVLHH</sequence>
<feature type="compositionally biased region" description="Low complexity" evidence="4">
    <location>
        <begin position="47"/>
        <end position="84"/>
    </location>
</feature>
<reference evidence="6" key="1">
    <citation type="journal article" date="2023" name="Mol. Phylogenet. Evol.">
        <title>Genome-scale phylogeny and comparative genomics of the fungal order Sordariales.</title>
        <authorList>
            <person name="Hensen N."/>
            <person name="Bonometti L."/>
            <person name="Westerberg I."/>
            <person name="Brannstrom I.O."/>
            <person name="Guillou S."/>
            <person name="Cros-Aarteil S."/>
            <person name="Calhoun S."/>
            <person name="Haridas S."/>
            <person name="Kuo A."/>
            <person name="Mondo S."/>
            <person name="Pangilinan J."/>
            <person name="Riley R."/>
            <person name="LaButti K."/>
            <person name="Andreopoulos B."/>
            <person name="Lipzen A."/>
            <person name="Chen C."/>
            <person name="Yan M."/>
            <person name="Daum C."/>
            <person name="Ng V."/>
            <person name="Clum A."/>
            <person name="Steindorff A."/>
            <person name="Ohm R.A."/>
            <person name="Martin F."/>
            <person name="Silar P."/>
            <person name="Natvig D.O."/>
            <person name="Lalanne C."/>
            <person name="Gautier V."/>
            <person name="Ament-Velasquez S.L."/>
            <person name="Kruys A."/>
            <person name="Hutchinson M.I."/>
            <person name="Powell A.J."/>
            <person name="Barry K."/>
            <person name="Miller A.N."/>
            <person name="Grigoriev I.V."/>
            <person name="Debuchy R."/>
            <person name="Gladieux P."/>
            <person name="Hiltunen Thoren M."/>
            <person name="Johannesson H."/>
        </authorList>
    </citation>
    <scope>NUCLEOTIDE SEQUENCE</scope>
    <source>
        <strain evidence="6">PSN293</strain>
    </source>
</reference>
<dbReference type="GO" id="GO:0051087">
    <property type="term" value="F:protein-folding chaperone binding"/>
    <property type="evidence" value="ECO:0007669"/>
    <property type="project" value="InterPro"/>
</dbReference>
<dbReference type="SUPFAM" id="SSF46565">
    <property type="entry name" value="Chaperone J-domain"/>
    <property type="match status" value="1"/>
</dbReference>
<dbReference type="PANTHER" id="PTHR14021">
    <property type="entry name" value="IRON-SULFUR CLUSTER CO-CHAPERONE PROTEIN HSCB"/>
    <property type="match status" value="1"/>
</dbReference>
<dbReference type="NCBIfam" id="TIGR00714">
    <property type="entry name" value="hscB"/>
    <property type="match status" value="1"/>
</dbReference>
<evidence type="ECO:0000256" key="1">
    <source>
        <dbReference type="ARBA" id="ARBA00010476"/>
    </source>
</evidence>
<feature type="region of interest" description="Disordered" evidence="4">
    <location>
        <begin position="132"/>
        <end position="151"/>
    </location>
</feature>
<evidence type="ECO:0000256" key="4">
    <source>
        <dbReference type="SAM" id="MobiDB-lite"/>
    </source>
</evidence>
<feature type="coiled-coil region" evidence="3">
    <location>
        <begin position="210"/>
        <end position="243"/>
    </location>
</feature>
<dbReference type="InterPro" id="IPR004640">
    <property type="entry name" value="HscB"/>
</dbReference>
<comment type="caution">
    <text evidence="6">The sequence shown here is derived from an EMBL/GenBank/DDBJ whole genome shotgun (WGS) entry which is preliminary data.</text>
</comment>
<dbReference type="InterPro" id="IPR036386">
    <property type="entry name" value="HscB_C_sf"/>
</dbReference>
<dbReference type="GO" id="GO:0044571">
    <property type="term" value="P:[2Fe-2S] cluster assembly"/>
    <property type="evidence" value="ECO:0007669"/>
    <property type="project" value="InterPro"/>
</dbReference>
<dbReference type="EMBL" id="MU858158">
    <property type="protein sequence ID" value="KAK4211076.1"/>
    <property type="molecule type" value="Genomic_DNA"/>
</dbReference>
<dbReference type="Gene3D" id="1.10.287.110">
    <property type="entry name" value="DnaJ domain"/>
    <property type="match status" value="1"/>
</dbReference>